<evidence type="ECO:0000313" key="2">
    <source>
        <dbReference type="EMBL" id="OCC15566.1"/>
    </source>
</evidence>
<accession>A0A1B9F6N3</accession>
<evidence type="ECO:0000313" key="3">
    <source>
        <dbReference type="Proteomes" id="UP000093080"/>
    </source>
</evidence>
<gene>
    <name evidence="2" type="ORF">DBT_0917</name>
</gene>
<sequence length="204" mass="22683">MGFKVLIATIISLFTLVSCGPIKGSYFAQGPPPMVNTVPKGREVSNFPELCRELVRDLLKNNSYENLHERTLVVTTFSDINNLEHPTRFGRTLAETLLSTLTQNGIQVQEIRSATSINLAPQKGEFLLTRNPEEIKKSIKAETVLTGTFSETPTTVIVNARIIDFKTRTTISATSREIIKTPIVEQLLREEGGLEPSSLDRLIQ</sequence>
<proteinExistence type="predicted"/>
<reference evidence="2 3" key="1">
    <citation type="submission" date="2016-06" db="EMBL/GenBank/DDBJ databases">
        <title>Respiratory ammonification of nitrate coupled to the oxidation of elemental sulfur in deep-sea autotrophic thermophilic bacteria.</title>
        <authorList>
            <person name="Slobodkina G.B."/>
            <person name="Mardanov A.V."/>
            <person name="Ravin N.V."/>
            <person name="Frolova A.A."/>
            <person name="Viryasiv M.B."/>
            <person name="Chernyh N.A."/>
            <person name="Bonch-Osmolovskaya E.A."/>
            <person name="Slobodkin A.I."/>
        </authorList>
    </citation>
    <scope>NUCLEOTIDE SEQUENCE [LARGE SCALE GENOMIC DNA]</scope>
    <source>
        <strain evidence="2 3">S69</strain>
    </source>
</reference>
<feature type="domain" description="FlgO" evidence="1">
    <location>
        <begin position="53"/>
        <end position="180"/>
    </location>
</feature>
<dbReference type="Proteomes" id="UP000093080">
    <property type="component" value="Unassembled WGS sequence"/>
</dbReference>
<dbReference type="PIRSF" id="PIRSF028688">
    <property type="entry name" value="UCP_imp_028688"/>
    <property type="match status" value="1"/>
</dbReference>
<dbReference type="PROSITE" id="PS51257">
    <property type="entry name" value="PROKAR_LIPOPROTEIN"/>
    <property type="match status" value="1"/>
</dbReference>
<name>A0A1B9F6N3_9BACT</name>
<dbReference type="Pfam" id="PF17680">
    <property type="entry name" value="FlgO"/>
    <property type="match status" value="1"/>
</dbReference>
<evidence type="ECO:0000259" key="1">
    <source>
        <dbReference type="Pfam" id="PF17680"/>
    </source>
</evidence>
<protein>
    <recommendedName>
        <fullName evidence="1">FlgO domain-containing protein</fullName>
    </recommendedName>
</protein>
<dbReference type="InterPro" id="IPR014549">
    <property type="entry name" value="FlgO"/>
</dbReference>
<dbReference type="AlphaFoldDB" id="A0A1B9F6N3"/>
<keyword evidence="3" id="KW-1185">Reference proteome</keyword>
<dbReference type="InterPro" id="IPR041215">
    <property type="entry name" value="FlgO_dom"/>
</dbReference>
<organism evidence="2 3">
    <name type="scientific">Dissulfuribacter thermophilus</name>
    <dbReference type="NCBI Taxonomy" id="1156395"/>
    <lineage>
        <taxon>Bacteria</taxon>
        <taxon>Pseudomonadati</taxon>
        <taxon>Thermodesulfobacteriota</taxon>
        <taxon>Dissulfuribacteria</taxon>
        <taxon>Dissulfuribacterales</taxon>
        <taxon>Dissulfuribacteraceae</taxon>
        <taxon>Dissulfuribacter</taxon>
    </lineage>
</organism>
<dbReference type="STRING" id="1156395.DBT_0917"/>
<dbReference type="EMBL" id="MAGO01000004">
    <property type="protein sequence ID" value="OCC15566.1"/>
    <property type="molecule type" value="Genomic_DNA"/>
</dbReference>
<comment type="caution">
    <text evidence="2">The sequence shown here is derived from an EMBL/GenBank/DDBJ whole genome shotgun (WGS) entry which is preliminary data.</text>
</comment>